<dbReference type="OMA" id="TVWCIAR"/>
<dbReference type="InterPro" id="IPR036179">
    <property type="entry name" value="Ig-like_dom_sf"/>
</dbReference>
<keyword evidence="2" id="KW-0677">Repeat</keyword>
<dbReference type="FunFam" id="2.60.40.10:FF:000032">
    <property type="entry name" value="palladin isoform X1"/>
    <property type="match status" value="1"/>
</dbReference>
<feature type="domain" description="Ig-like" evidence="5">
    <location>
        <begin position="39"/>
        <end position="120"/>
    </location>
</feature>
<dbReference type="PANTHER" id="PTHR12231">
    <property type="entry name" value="CTX-RELATED TYPE I TRANSMEMBRANE PROTEIN"/>
    <property type="match status" value="1"/>
</dbReference>
<protein>
    <recommendedName>
        <fullName evidence="5">Ig-like domain-containing protein</fullName>
    </recommendedName>
</protein>
<keyword evidence="7" id="KW-1185">Reference proteome</keyword>
<dbReference type="CDD" id="cd00096">
    <property type="entry name" value="Ig"/>
    <property type="match status" value="1"/>
</dbReference>
<keyword evidence="1" id="KW-0732">Signal</keyword>
<reference evidence="6" key="1">
    <citation type="submission" date="2022-08" db="UniProtKB">
        <authorList>
            <consortium name="EnsemblMetazoa"/>
        </authorList>
    </citation>
    <scope>IDENTIFICATION</scope>
    <source>
        <strain evidence="6">05x7-T-G4-1.051#20</strain>
    </source>
</reference>
<evidence type="ECO:0000256" key="4">
    <source>
        <dbReference type="ARBA" id="ARBA00023319"/>
    </source>
</evidence>
<keyword evidence="3" id="KW-1015">Disulfide bond</keyword>
<organism evidence="6 7">
    <name type="scientific">Magallana gigas</name>
    <name type="common">Pacific oyster</name>
    <name type="synonym">Crassostrea gigas</name>
    <dbReference type="NCBI Taxonomy" id="29159"/>
    <lineage>
        <taxon>Eukaryota</taxon>
        <taxon>Metazoa</taxon>
        <taxon>Spiralia</taxon>
        <taxon>Lophotrochozoa</taxon>
        <taxon>Mollusca</taxon>
        <taxon>Bivalvia</taxon>
        <taxon>Autobranchia</taxon>
        <taxon>Pteriomorphia</taxon>
        <taxon>Ostreida</taxon>
        <taxon>Ostreoidea</taxon>
        <taxon>Ostreidae</taxon>
        <taxon>Magallana</taxon>
    </lineage>
</organism>
<dbReference type="InterPro" id="IPR003598">
    <property type="entry name" value="Ig_sub2"/>
</dbReference>
<evidence type="ECO:0000256" key="1">
    <source>
        <dbReference type="ARBA" id="ARBA00022729"/>
    </source>
</evidence>
<dbReference type="InterPro" id="IPR003599">
    <property type="entry name" value="Ig_sub"/>
</dbReference>
<dbReference type="InterPro" id="IPR013783">
    <property type="entry name" value="Ig-like_fold"/>
</dbReference>
<dbReference type="SMART" id="SM00408">
    <property type="entry name" value="IGc2"/>
    <property type="match status" value="3"/>
</dbReference>
<dbReference type="SMART" id="SM00409">
    <property type="entry name" value="IG"/>
    <property type="match status" value="3"/>
</dbReference>
<keyword evidence="4" id="KW-0393">Immunoglobulin domain</keyword>
<dbReference type="Pfam" id="PF13927">
    <property type="entry name" value="Ig_3"/>
    <property type="match status" value="1"/>
</dbReference>
<feature type="domain" description="Ig-like" evidence="5">
    <location>
        <begin position="135"/>
        <end position="217"/>
    </location>
</feature>
<name>A0A8W8P0C0_MAGGI</name>
<sequence length="318" mass="35130">MQPGFIIVFGFYFSLKYSFNDAQVTQTNPIQALDNHLKPTVSIPDVLLLKSGDDVSIPCNTTSTEQITLTWNYEAGSFPSNVQQVGTNLVITRADLSDSGIYLCHVNTSRHVSYKLLLITVDGPNISTNTHFIPPQASILDHSTVIFGNNVTIDCHVTGIPPPDIIWLLNDRLIQNNNIVQKGNRLHLYETSLKEEGVFTCIAKNRAGEDSAHTNVYVVGVMPVIDFLSDSVYALTGSSVSFRCHASGIPEPNIFWYFVSVSGEVGFPESNYHISPDHTLLTIHSARQSGTVWCIARNSYGVTNAKVYLWIRLPDLIG</sequence>
<dbReference type="EnsemblMetazoa" id="G9699.1">
    <property type="protein sequence ID" value="G9699.1:cds"/>
    <property type="gene ID" value="G9699"/>
</dbReference>
<evidence type="ECO:0000313" key="7">
    <source>
        <dbReference type="Proteomes" id="UP000005408"/>
    </source>
</evidence>
<proteinExistence type="predicted"/>
<dbReference type="InterPro" id="IPR013151">
    <property type="entry name" value="Immunoglobulin_dom"/>
</dbReference>
<dbReference type="OrthoDB" id="6107826at2759"/>
<feature type="domain" description="Ig-like" evidence="5">
    <location>
        <begin position="223"/>
        <end position="308"/>
    </location>
</feature>
<dbReference type="Gene3D" id="2.60.40.10">
    <property type="entry name" value="Immunoglobulins"/>
    <property type="match status" value="3"/>
</dbReference>
<dbReference type="SUPFAM" id="SSF48726">
    <property type="entry name" value="Immunoglobulin"/>
    <property type="match status" value="3"/>
</dbReference>
<dbReference type="InterPro" id="IPR051170">
    <property type="entry name" value="Neural/epithelial_adhesion"/>
</dbReference>
<accession>A0A8W8P0C0</accession>
<evidence type="ECO:0000256" key="3">
    <source>
        <dbReference type="ARBA" id="ARBA00023157"/>
    </source>
</evidence>
<dbReference type="InterPro" id="IPR007110">
    <property type="entry name" value="Ig-like_dom"/>
</dbReference>
<dbReference type="EnsemblMetazoa" id="G9699.2">
    <property type="protein sequence ID" value="G9699.2:cds"/>
    <property type="gene ID" value="G9699"/>
</dbReference>
<evidence type="ECO:0000313" key="6">
    <source>
        <dbReference type="EnsemblMetazoa" id="G9699.1:cds"/>
    </source>
</evidence>
<evidence type="ECO:0000259" key="5">
    <source>
        <dbReference type="PROSITE" id="PS50835"/>
    </source>
</evidence>
<dbReference type="InterPro" id="IPR013098">
    <property type="entry name" value="Ig_I-set"/>
</dbReference>
<dbReference type="Pfam" id="PF07679">
    <property type="entry name" value="I-set"/>
    <property type="match status" value="1"/>
</dbReference>
<dbReference type="PANTHER" id="PTHR12231:SF253">
    <property type="entry name" value="DPR-INTERACTING PROTEIN ETA, ISOFORM B-RELATED"/>
    <property type="match status" value="1"/>
</dbReference>
<dbReference type="Pfam" id="PF00047">
    <property type="entry name" value="ig"/>
    <property type="match status" value="1"/>
</dbReference>
<evidence type="ECO:0000256" key="2">
    <source>
        <dbReference type="ARBA" id="ARBA00022737"/>
    </source>
</evidence>
<dbReference type="Proteomes" id="UP000005408">
    <property type="component" value="Unassembled WGS sequence"/>
</dbReference>
<dbReference type="AlphaFoldDB" id="A0A8W8P0C0"/>
<dbReference type="PROSITE" id="PS50835">
    <property type="entry name" value="IG_LIKE"/>
    <property type="match status" value="3"/>
</dbReference>